<accession>A0A318MX31</accession>
<feature type="transmembrane region" description="Helical" evidence="6">
    <location>
        <begin position="38"/>
        <end position="60"/>
    </location>
</feature>
<dbReference type="InterPro" id="IPR051401">
    <property type="entry name" value="GtrA_CellWall_Glycosyl"/>
</dbReference>
<keyword evidence="4 6" id="KW-1133">Transmembrane helix</keyword>
<keyword evidence="9" id="KW-1185">Reference proteome</keyword>
<dbReference type="Pfam" id="PF04138">
    <property type="entry name" value="GtrA_DPMS_TM"/>
    <property type="match status" value="1"/>
</dbReference>
<evidence type="ECO:0000256" key="1">
    <source>
        <dbReference type="ARBA" id="ARBA00004141"/>
    </source>
</evidence>
<dbReference type="PANTHER" id="PTHR38459:SF1">
    <property type="entry name" value="PROPHAGE BACTOPRENOL-LINKED GLUCOSE TRANSLOCASE HOMOLOG"/>
    <property type="match status" value="1"/>
</dbReference>
<dbReference type="GO" id="GO:0000271">
    <property type="term" value="P:polysaccharide biosynthetic process"/>
    <property type="evidence" value="ECO:0007669"/>
    <property type="project" value="InterPro"/>
</dbReference>
<evidence type="ECO:0000256" key="6">
    <source>
        <dbReference type="SAM" id="Phobius"/>
    </source>
</evidence>
<reference evidence="8 9" key="1">
    <citation type="submission" date="2018-05" db="EMBL/GenBank/DDBJ databases">
        <title>Reference genomes for bee gut microbiota database.</title>
        <authorList>
            <person name="Ellegaard K.M."/>
        </authorList>
    </citation>
    <scope>NUCLEOTIDE SEQUENCE [LARGE SCALE GENOMIC DNA]</scope>
    <source>
        <strain evidence="8 9">ESL0284</strain>
    </source>
</reference>
<organism evidence="8 9">
    <name type="scientific">Commensalibacter melissae</name>
    <dbReference type="NCBI Taxonomy" id="2070537"/>
    <lineage>
        <taxon>Bacteria</taxon>
        <taxon>Pseudomonadati</taxon>
        <taxon>Pseudomonadota</taxon>
        <taxon>Alphaproteobacteria</taxon>
        <taxon>Acetobacterales</taxon>
        <taxon>Acetobacteraceae</taxon>
    </lineage>
</organism>
<evidence type="ECO:0000256" key="5">
    <source>
        <dbReference type="ARBA" id="ARBA00023136"/>
    </source>
</evidence>
<feature type="domain" description="GtrA/DPMS transmembrane" evidence="7">
    <location>
        <begin position="10"/>
        <end position="125"/>
    </location>
</feature>
<gene>
    <name evidence="8" type="ORF">DK869_04555</name>
</gene>
<protein>
    <submittedName>
        <fullName evidence="8">GtrA family protein</fullName>
    </submittedName>
</protein>
<comment type="similarity">
    <text evidence="2">Belongs to the GtrA family.</text>
</comment>
<dbReference type="EMBL" id="QGLT01000002">
    <property type="protein sequence ID" value="PXZ00678.1"/>
    <property type="molecule type" value="Genomic_DNA"/>
</dbReference>
<keyword evidence="3 6" id="KW-0812">Transmembrane</keyword>
<dbReference type="Proteomes" id="UP000247565">
    <property type="component" value="Unassembled WGS sequence"/>
</dbReference>
<proteinExistence type="inferred from homology"/>
<evidence type="ECO:0000313" key="8">
    <source>
        <dbReference type="EMBL" id="PXZ00678.1"/>
    </source>
</evidence>
<dbReference type="InterPro" id="IPR007267">
    <property type="entry name" value="GtrA_DPMS_TM"/>
</dbReference>
<feature type="transmembrane region" description="Helical" evidence="6">
    <location>
        <begin position="12"/>
        <end position="32"/>
    </location>
</feature>
<name>A0A318MX31_9PROT</name>
<feature type="transmembrane region" description="Helical" evidence="6">
    <location>
        <begin position="103"/>
        <end position="125"/>
    </location>
</feature>
<comment type="subcellular location">
    <subcellularLocation>
        <location evidence="1">Membrane</location>
        <topology evidence="1">Multi-pass membrane protein</topology>
    </subcellularLocation>
</comment>
<evidence type="ECO:0000256" key="3">
    <source>
        <dbReference type="ARBA" id="ARBA00022692"/>
    </source>
</evidence>
<keyword evidence="5 6" id="KW-0472">Membrane</keyword>
<dbReference type="PANTHER" id="PTHR38459">
    <property type="entry name" value="PROPHAGE BACTOPRENOL-LINKED GLUCOSE TRANSLOCASE HOMOLOG"/>
    <property type="match status" value="1"/>
</dbReference>
<comment type="caution">
    <text evidence="8">The sequence shown here is derived from an EMBL/GenBank/DDBJ whole genome shotgun (WGS) entry which is preliminary data.</text>
</comment>
<dbReference type="AlphaFoldDB" id="A0A318MX31"/>
<evidence type="ECO:0000313" key="9">
    <source>
        <dbReference type="Proteomes" id="UP000247565"/>
    </source>
</evidence>
<evidence type="ECO:0000259" key="7">
    <source>
        <dbReference type="Pfam" id="PF04138"/>
    </source>
</evidence>
<dbReference type="GO" id="GO:0005886">
    <property type="term" value="C:plasma membrane"/>
    <property type="evidence" value="ECO:0007669"/>
    <property type="project" value="TreeGrafter"/>
</dbReference>
<evidence type="ECO:0000256" key="2">
    <source>
        <dbReference type="ARBA" id="ARBA00009399"/>
    </source>
</evidence>
<evidence type="ECO:0000256" key="4">
    <source>
        <dbReference type="ARBA" id="ARBA00022989"/>
    </source>
</evidence>
<sequence length="127" mass="14805">MKIMLVTFTKYIVVGIANTLLTLGISFILIYFKVNLYLANIIGYIFGFILSFILNSLFTFSVQLTVLRFSKFFITFLLCYFLNLLGMKIFLDFILISSNLKAYFAQLIGMVVYTLNSFFINKFWVMK</sequence>
<feature type="transmembrane region" description="Helical" evidence="6">
    <location>
        <begin position="72"/>
        <end position="91"/>
    </location>
</feature>